<reference evidence="5" key="1">
    <citation type="submission" date="2022-08" db="UniProtKB">
        <authorList>
            <consortium name="EnsemblMetazoa"/>
        </authorList>
    </citation>
    <scope>IDENTIFICATION</scope>
    <source>
        <strain evidence="5">05x7-T-G4-1.051#20</strain>
    </source>
</reference>
<dbReference type="Pfam" id="PF13359">
    <property type="entry name" value="DDE_Tnp_4"/>
    <property type="match status" value="1"/>
</dbReference>
<evidence type="ECO:0000259" key="4">
    <source>
        <dbReference type="Pfam" id="PF13359"/>
    </source>
</evidence>
<organism evidence="5 6">
    <name type="scientific">Magallana gigas</name>
    <name type="common">Pacific oyster</name>
    <name type="synonym">Crassostrea gigas</name>
    <dbReference type="NCBI Taxonomy" id="29159"/>
    <lineage>
        <taxon>Eukaryota</taxon>
        <taxon>Metazoa</taxon>
        <taxon>Spiralia</taxon>
        <taxon>Lophotrochozoa</taxon>
        <taxon>Mollusca</taxon>
        <taxon>Bivalvia</taxon>
        <taxon>Autobranchia</taxon>
        <taxon>Pteriomorphia</taxon>
        <taxon>Ostreida</taxon>
        <taxon>Ostreoidea</taxon>
        <taxon>Ostreidae</taxon>
        <taxon>Magallana</taxon>
    </lineage>
</organism>
<dbReference type="Proteomes" id="UP000005408">
    <property type="component" value="Unassembled WGS sequence"/>
</dbReference>
<keyword evidence="6" id="KW-1185">Reference proteome</keyword>
<evidence type="ECO:0000256" key="3">
    <source>
        <dbReference type="SAM" id="MobiDB-lite"/>
    </source>
</evidence>
<protein>
    <recommendedName>
        <fullName evidence="4">DDE Tnp4 domain-containing protein</fullName>
    </recommendedName>
</protein>
<dbReference type="EnsemblMetazoa" id="G34335.1">
    <property type="protein sequence ID" value="G34335.1:cds"/>
    <property type="gene ID" value="G34335"/>
</dbReference>
<dbReference type="InterPro" id="IPR027806">
    <property type="entry name" value="HARBI1_dom"/>
</dbReference>
<name>A0A8W8MNK7_MAGGI</name>
<evidence type="ECO:0000313" key="6">
    <source>
        <dbReference type="Proteomes" id="UP000005408"/>
    </source>
</evidence>
<comment type="cofactor">
    <cofactor evidence="1">
        <name>a divalent metal cation</name>
        <dbReference type="ChEBI" id="CHEBI:60240"/>
    </cofactor>
</comment>
<dbReference type="GO" id="GO:0046872">
    <property type="term" value="F:metal ion binding"/>
    <property type="evidence" value="ECO:0007669"/>
    <property type="project" value="UniProtKB-KW"/>
</dbReference>
<evidence type="ECO:0000313" key="5">
    <source>
        <dbReference type="EnsemblMetazoa" id="G34335.1:cds"/>
    </source>
</evidence>
<feature type="domain" description="DDE Tnp4" evidence="4">
    <location>
        <begin position="24"/>
        <end position="112"/>
    </location>
</feature>
<proteinExistence type="predicted"/>
<keyword evidence="2" id="KW-0479">Metal-binding</keyword>
<evidence type="ECO:0000256" key="2">
    <source>
        <dbReference type="ARBA" id="ARBA00022723"/>
    </source>
</evidence>
<accession>A0A8W8MNK7</accession>
<feature type="region of interest" description="Disordered" evidence="3">
    <location>
        <begin position="163"/>
        <end position="188"/>
    </location>
</feature>
<evidence type="ECO:0000256" key="1">
    <source>
        <dbReference type="ARBA" id="ARBA00001968"/>
    </source>
</evidence>
<dbReference type="AlphaFoldDB" id="A0A8W8MNK7"/>
<sequence>MLIYLREIALLNGGKRIYFDDPNALSDQEYVNLTGINKVSFDDLLSAVDEKKGEKQMSTADANTSRLVTKIRWVVESANARIKRWKFFDRVLPSSQVPFISDFIKIVCGISNKYFPPLSTGCTEEDSLVAAKMQYMSRQINQLKEEVEERKLDTRSAIWKHPDELQDFPHAIDESESEDDSSECLNEQ</sequence>